<dbReference type="OrthoDB" id="5507614at2"/>
<comment type="function">
    <text evidence="1">PPIases accelerate the folding of proteins. It catalyzes the cis-trans isomerization of proline imidic peptide bonds in oligopeptides.</text>
</comment>
<evidence type="ECO:0000256" key="3">
    <source>
        <dbReference type="SAM" id="Phobius"/>
    </source>
</evidence>
<feature type="compositionally biased region" description="Basic and acidic residues" evidence="2">
    <location>
        <begin position="107"/>
        <end position="121"/>
    </location>
</feature>
<dbReference type="InterPro" id="IPR044666">
    <property type="entry name" value="Cyclophilin_A-like"/>
</dbReference>
<dbReference type="RefSeq" id="WP_074849067.1">
    <property type="nucleotide sequence ID" value="NZ_FNLM01000034.1"/>
</dbReference>
<feature type="region of interest" description="Disordered" evidence="2">
    <location>
        <begin position="107"/>
        <end position="127"/>
    </location>
</feature>
<evidence type="ECO:0000259" key="4">
    <source>
        <dbReference type="PROSITE" id="PS50072"/>
    </source>
</evidence>
<keyword evidence="3" id="KW-0472">Membrane</keyword>
<evidence type="ECO:0000256" key="2">
    <source>
        <dbReference type="SAM" id="MobiDB-lite"/>
    </source>
</evidence>
<evidence type="ECO:0000313" key="8">
    <source>
        <dbReference type="Proteomes" id="UP001265083"/>
    </source>
</evidence>
<dbReference type="Proteomes" id="UP000183180">
    <property type="component" value="Unassembled WGS sequence"/>
</dbReference>
<protein>
    <submittedName>
        <fullName evidence="6">Peptidyl-prolyl cis-trans isomerase B (Cyclophilin B)</fullName>
    </submittedName>
    <submittedName>
        <fullName evidence="5">Peptidylprolyl isomerase</fullName>
        <ecNumber evidence="5">5.2.1.8</ecNumber>
    </submittedName>
</protein>
<dbReference type="PROSITE" id="PS50072">
    <property type="entry name" value="CSA_PPIASE_2"/>
    <property type="match status" value="1"/>
</dbReference>
<organism evidence="6 7">
    <name type="scientific">Gordonia westfalica</name>
    <dbReference type="NCBI Taxonomy" id="158898"/>
    <lineage>
        <taxon>Bacteria</taxon>
        <taxon>Bacillati</taxon>
        <taxon>Actinomycetota</taxon>
        <taxon>Actinomycetes</taxon>
        <taxon>Mycobacteriales</taxon>
        <taxon>Gordoniaceae</taxon>
        <taxon>Gordonia</taxon>
    </lineage>
</organism>
<dbReference type="AlphaFoldDB" id="A0A1H2HQA3"/>
<reference evidence="6 7" key="1">
    <citation type="submission" date="2016-10" db="EMBL/GenBank/DDBJ databases">
        <authorList>
            <person name="de Groot N.N."/>
        </authorList>
    </citation>
    <scope>NUCLEOTIDE SEQUENCE [LARGE SCALE GENOMIC DNA]</scope>
    <source>
        <strain evidence="6 7">DSM 44215</strain>
    </source>
</reference>
<dbReference type="CDD" id="cd00317">
    <property type="entry name" value="cyclophilin"/>
    <property type="match status" value="1"/>
</dbReference>
<keyword evidence="3" id="KW-0812">Transmembrane</keyword>
<gene>
    <name evidence="5" type="ORF">RD149_07510</name>
    <name evidence="6" type="ORF">SAMN04488548_134602</name>
</gene>
<dbReference type="InterPro" id="IPR002130">
    <property type="entry name" value="Cyclophilin-type_PPIase_dom"/>
</dbReference>
<proteinExistence type="predicted"/>
<dbReference type="EC" id="5.2.1.8" evidence="5"/>
<feature type="domain" description="PPIase cyclophilin-type" evidence="4">
    <location>
        <begin position="124"/>
        <end position="305"/>
    </location>
</feature>
<evidence type="ECO:0000256" key="1">
    <source>
        <dbReference type="ARBA" id="ARBA00002388"/>
    </source>
</evidence>
<keyword evidence="8" id="KW-1185">Reference proteome</keyword>
<dbReference type="EMBL" id="FNLM01000034">
    <property type="protein sequence ID" value="SDU33916.1"/>
    <property type="molecule type" value="Genomic_DNA"/>
</dbReference>
<feature type="region of interest" description="Disordered" evidence="2">
    <location>
        <begin position="281"/>
        <end position="306"/>
    </location>
</feature>
<reference evidence="5 8" key="2">
    <citation type="submission" date="2023-08" db="EMBL/GenBank/DDBJ databases">
        <title>Bioegradation of LLDPE and BLDPE plastic by marine bacteria from coast plastic debris.</title>
        <authorList>
            <person name="Rong Z."/>
        </authorList>
    </citation>
    <scope>NUCLEOTIDE SEQUENCE [LARGE SCALE GENOMIC DNA]</scope>
    <source>
        <strain evidence="5 8">Z-2</strain>
    </source>
</reference>
<dbReference type="PANTHER" id="PTHR45625">
    <property type="entry name" value="PEPTIDYL-PROLYL CIS-TRANS ISOMERASE-RELATED"/>
    <property type="match status" value="1"/>
</dbReference>
<evidence type="ECO:0000313" key="6">
    <source>
        <dbReference type="EMBL" id="SDU33916.1"/>
    </source>
</evidence>
<dbReference type="GO" id="GO:0003755">
    <property type="term" value="F:peptidyl-prolyl cis-trans isomerase activity"/>
    <property type="evidence" value="ECO:0007669"/>
    <property type="project" value="UniProtKB-EC"/>
</dbReference>
<dbReference type="PANTHER" id="PTHR45625:SF3">
    <property type="entry name" value="PEPTIDYL-PROLYL CIS-TRANS ISOMERASE B-RELATED"/>
    <property type="match status" value="1"/>
</dbReference>
<keyword evidence="6" id="KW-0413">Isomerase</keyword>
<dbReference type="Pfam" id="PF00160">
    <property type="entry name" value="Pro_isomerase"/>
    <property type="match status" value="1"/>
</dbReference>
<dbReference type="EMBL" id="JAVLUS010000005">
    <property type="protein sequence ID" value="MDS1113610.1"/>
    <property type="molecule type" value="Genomic_DNA"/>
</dbReference>
<dbReference type="STRING" id="158898.SAMN04488548_134602"/>
<feature type="region of interest" description="Disordered" evidence="2">
    <location>
        <begin position="179"/>
        <end position="216"/>
    </location>
</feature>
<dbReference type="InterPro" id="IPR029000">
    <property type="entry name" value="Cyclophilin-like_dom_sf"/>
</dbReference>
<dbReference type="Gene3D" id="2.40.100.10">
    <property type="entry name" value="Cyclophilin-like"/>
    <property type="match status" value="1"/>
</dbReference>
<evidence type="ECO:0000313" key="5">
    <source>
        <dbReference type="EMBL" id="MDS1113610.1"/>
    </source>
</evidence>
<keyword evidence="3" id="KW-1133">Transmembrane helix</keyword>
<evidence type="ECO:0000313" key="7">
    <source>
        <dbReference type="Proteomes" id="UP000183180"/>
    </source>
</evidence>
<feature type="transmembrane region" description="Helical" evidence="3">
    <location>
        <begin position="31"/>
        <end position="53"/>
    </location>
</feature>
<sequence length="306" mass="32831">MTTNEERREAAKRKLEERLETERLARRKRKIVIASVSTAVVVAVVATVTAVVVKKIMDDREAARWTSCAFEDSPSRFDQLPDQVPDNVPADQRPQYQAELDELKAAAKNERQSPKPDEKVLKSGTEQATFTTTQGVLPITLERDGAPCNVAAVTSLIENKFYDDTTCHRMTTSDKLKILQCGDPTGTGMSGPGWTSPDEPPTDLQKVGQPDPMSGSQPVVYPRGTVAIANSSQGGQNPNTGSSQLFIVINDSELGPDYSIVGKVDEPGLAVLDKVYAGGITPGPAGSQPGDGKPKLPVTIETATID</sequence>
<dbReference type="Proteomes" id="UP001265083">
    <property type="component" value="Unassembled WGS sequence"/>
</dbReference>
<accession>A0A1H2HQA3</accession>
<name>A0A1H2HQA3_9ACTN</name>
<dbReference type="SUPFAM" id="SSF50891">
    <property type="entry name" value="Cyclophilin-like"/>
    <property type="match status" value="1"/>
</dbReference>